<dbReference type="InterPro" id="IPR025669">
    <property type="entry name" value="AAA_dom"/>
</dbReference>
<dbReference type="InterPro" id="IPR050678">
    <property type="entry name" value="DNA_Partitioning_ATPase"/>
</dbReference>
<reference evidence="2 3" key="1">
    <citation type="submission" date="2020-03" db="EMBL/GenBank/DDBJ databases">
        <title>Genomic Encyclopedia of Type Strains, Phase IV (KMG-IV): sequencing the most valuable type-strain genomes for metagenomic binning, comparative biology and taxonomic classification.</title>
        <authorList>
            <person name="Goeker M."/>
        </authorList>
    </citation>
    <scope>NUCLEOTIDE SEQUENCE [LARGE SCALE GENOMIC DNA]</scope>
    <source>
        <strain evidence="2 3">DSM 5718</strain>
    </source>
</reference>
<protein>
    <submittedName>
        <fullName evidence="2">Chromosome partitioning protein</fullName>
    </submittedName>
</protein>
<dbReference type="RefSeq" id="WP_166920066.1">
    <property type="nucleotide sequence ID" value="NZ_JAASRN010000002.1"/>
</dbReference>
<comment type="caution">
    <text evidence="2">The sequence shown here is derived from an EMBL/GenBank/DDBJ whole genome shotgun (WGS) entry which is preliminary data.</text>
</comment>
<dbReference type="FunFam" id="3.40.50.300:FF:000285">
    <property type="entry name" value="Sporulation initiation inhibitor Soj"/>
    <property type="match status" value="1"/>
</dbReference>
<organism evidence="2 3">
    <name type="scientific">Thermonema lapsum</name>
    <dbReference type="NCBI Taxonomy" id="28195"/>
    <lineage>
        <taxon>Bacteria</taxon>
        <taxon>Pseudomonadati</taxon>
        <taxon>Bacteroidota</taxon>
        <taxon>Cytophagia</taxon>
        <taxon>Cytophagales</taxon>
        <taxon>Thermonemataceae</taxon>
        <taxon>Thermonema</taxon>
    </lineage>
</organism>
<dbReference type="InterPro" id="IPR027417">
    <property type="entry name" value="P-loop_NTPase"/>
</dbReference>
<evidence type="ECO:0000259" key="1">
    <source>
        <dbReference type="Pfam" id="PF13614"/>
    </source>
</evidence>
<keyword evidence="3" id="KW-1185">Reference proteome</keyword>
<dbReference type="PANTHER" id="PTHR13696">
    <property type="entry name" value="P-LOOP CONTAINING NUCLEOSIDE TRIPHOSPHATE HYDROLASE"/>
    <property type="match status" value="1"/>
</dbReference>
<proteinExistence type="predicted"/>
<feature type="domain" description="AAA" evidence="1">
    <location>
        <begin position="8"/>
        <end position="179"/>
    </location>
</feature>
<sequence>MKKKQKTQVISIVNQKGGTGKTTTAVNLAKALELLGYKILLVDFDPQGSLSYYLDVEDAHPNIANVLLGEADIKTALLQVSGMDILPSNTELADLEISLANYEGRESLLKGYLNEIKDHYDYIIIDCSPSLSLLTINALVASDYLIIPIPMEVLSFHGLHLIKNTVQAVKEALNPTLTILGILVVKYSPVRRITTQLLSAIQEEFADTLVFKTKIRLDTRLIESPAYGNNIFETASNSKGAEDYLDLAKEIIHLTQK</sequence>
<dbReference type="PIRSF" id="PIRSF009320">
    <property type="entry name" value="Nuc_binding_HP_1000"/>
    <property type="match status" value="1"/>
</dbReference>
<evidence type="ECO:0000313" key="2">
    <source>
        <dbReference type="EMBL" id="NIK74420.1"/>
    </source>
</evidence>
<evidence type="ECO:0000313" key="3">
    <source>
        <dbReference type="Proteomes" id="UP000537126"/>
    </source>
</evidence>
<dbReference type="Proteomes" id="UP000537126">
    <property type="component" value="Unassembled WGS sequence"/>
</dbReference>
<dbReference type="Gene3D" id="3.40.50.300">
    <property type="entry name" value="P-loop containing nucleotide triphosphate hydrolases"/>
    <property type="match status" value="1"/>
</dbReference>
<accession>A0A846MSY7</accession>
<dbReference type="Pfam" id="PF13614">
    <property type="entry name" value="AAA_31"/>
    <property type="match status" value="1"/>
</dbReference>
<dbReference type="AlphaFoldDB" id="A0A846MSY7"/>
<dbReference type="CDD" id="cd02042">
    <property type="entry name" value="ParAB_family"/>
    <property type="match status" value="1"/>
</dbReference>
<dbReference type="SUPFAM" id="SSF52540">
    <property type="entry name" value="P-loop containing nucleoside triphosphate hydrolases"/>
    <property type="match status" value="1"/>
</dbReference>
<gene>
    <name evidence="2" type="ORF">FHS56_001933</name>
</gene>
<name>A0A846MSY7_9BACT</name>
<dbReference type="EMBL" id="JAASRN010000002">
    <property type="protein sequence ID" value="NIK74420.1"/>
    <property type="molecule type" value="Genomic_DNA"/>
</dbReference>
<dbReference type="PANTHER" id="PTHR13696:SF99">
    <property type="entry name" value="COBYRINIC ACID AC-DIAMIDE SYNTHASE"/>
    <property type="match status" value="1"/>
</dbReference>